<comment type="caution">
    <text evidence="1">The sequence shown here is derived from an EMBL/GenBank/DDBJ whole genome shotgun (WGS) entry which is preliminary data.</text>
</comment>
<protein>
    <submittedName>
        <fullName evidence="1">Uncharacterized protein</fullName>
    </submittedName>
</protein>
<dbReference type="AlphaFoldDB" id="A0A7W8LC42"/>
<dbReference type="EMBL" id="JACHDE010000018">
    <property type="protein sequence ID" value="MBB5404241.1"/>
    <property type="molecule type" value="Genomic_DNA"/>
</dbReference>
<accession>A0A7W8LC42</accession>
<organism evidence="1 2">
    <name type="scientific">Paraburkholderia youngii</name>
    <dbReference type="NCBI Taxonomy" id="2782701"/>
    <lineage>
        <taxon>Bacteria</taxon>
        <taxon>Pseudomonadati</taxon>
        <taxon>Pseudomonadota</taxon>
        <taxon>Betaproteobacteria</taxon>
        <taxon>Burkholderiales</taxon>
        <taxon>Burkholderiaceae</taxon>
        <taxon>Paraburkholderia</taxon>
    </lineage>
</organism>
<name>A0A7W8LC42_9BURK</name>
<reference evidence="1 2" key="1">
    <citation type="submission" date="2020-08" db="EMBL/GenBank/DDBJ databases">
        <title>Genomic Encyclopedia of Type Strains, Phase IV (KMG-V): Genome sequencing to study the core and pangenomes of soil and plant-associated prokaryotes.</title>
        <authorList>
            <person name="Whitman W."/>
        </authorList>
    </citation>
    <scope>NUCLEOTIDE SEQUENCE [LARGE SCALE GENOMIC DNA]</scope>
    <source>
        <strain evidence="1 2">JPY162</strain>
    </source>
</reference>
<evidence type="ECO:0000313" key="1">
    <source>
        <dbReference type="EMBL" id="MBB5404241.1"/>
    </source>
</evidence>
<gene>
    <name evidence="1" type="ORF">HDG41_006337</name>
</gene>
<proteinExistence type="predicted"/>
<evidence type="ECO:0000313" key="2">
    <source>
        <dbReference type="Proteomes" id="UP000592820"/>
    </source>
</evidence>
<sequence>MLALQCLHPANRIKIGTKKRHPLMGAASFAGSAH</sequence>
<dbReference type="Proteomes" id="UP000592820">
    <property type="component" value="Unassembled WGS sequence"/>
</dbReference>